<protein>
    <submittedName>
        <fullName evidence="5">PAN domain-containing protein</fullName>
    </submittedName>
</protein>
<feature type="signal peptide" evidence="3">
    <location>
        <begin position="1"/>
        <end position="23"/>
    </location>
</feature>
<name>A0A2A9MEY2_BESBE</name>
<dbReference type="STRING" id="94643.A0A2A9MEY2"/>
<dbReference type="KEGG" id="bbes:BESB_054150"/>
<dbReference type="PANTHER" id="PTHR33946">
    <property type="match status" value="1"/>
</dbReference>
<dbReference type="RefSeq" id="XP_029219773.1">
    <property type="nucleotide sequence ID" value="XM_029363850.1"/>
</dbReference>
<dbReference type="Pfam" id="PF14295">
    <property type="entry name" value="PAN_4"/>
    <property type="match status" value="12"/>
</dbReference>
<dbReference type="SMART" id="SM00473">
    <property type="entry name" value="PAN_AP"/>
    <property type="match status" value="2"/>
</dbReference>
<feature type="domain" description="Apple" evidence="4">
    <location>
        <begin position="1241"/>
        <end position="1315"/>
    </location>
</feature>
<sequence>MGRLRKTVAFLALADCGWMLVGPEPGSSALVPLAEAQAARPLPVDPKLAWCYELNVDFRGHDVEKIENAGIATPNLCQAMCQVSQSCDYWTWSPATGSCYLKDQLAPQNRVQDDFSMGMVSGPKACGPSPTVCLEYGVDYRGFDIEVVAGKAHYAQECQRLCSDKQGCYFFSWVAKKRSCYLKGPGALAGRIADATTVGIVSGPKQCGSVPPPVHSNPGSCFEYGVDYTGFDVEKLETTSKISPQQCQDACFRSPLCYFWTWTPTAGGNFCYLKSSEALNGWRRTPETQLFVSGPKTCSSSGSPQACFENDYDYVGNDLEKIEDGSIQSAFACQQACAQLKGCAFFTFSRNRHWCYLKSYKALAGRRPSNNIGHLVSGPRDCSPHFDTPGNNNPGCYEQDVDLVGSTLKLITHGRVTSAMMCQQLCGLWGLCMYFTWSSINHSCALKTGTAIHGWRKDASTRGLVSGPKACGQWRVPCQENGVSYPGFNIMRVTGGHVHSPGVCQSLCQTTPGCRYWTWQLAGNVCELKSGAALSGRLQNAETTHLISGPKFCSALTAGCYEIDVDYWGHDIQKIEDGSIANASVCQGFCQRTTNCRFWTWVSATRSCYLKNVYGVHGRRRDSTTGGMVSGPAFCPIQPQCFEDSVDYTGYDVEKIETGRVTTPTMCQTLCQQRNLCRFWSWVSPTKNCYLKSQFALMGRRDDTSTAGIVSGPKYCTPPPEDCHEYGYDYVGHDVTKIVTGSVKSPNTCETLCERDADCFYWTWDRRTDNCYLKDQYAPQGRIQGPQTLSLISGSLGFSATFKGRFSDACVEDEVAYAGYDLPTSVSVVGMSLGTVSGKHNGALVCQTMCRATESCFFWSYDQAANRCFLKNQYALEGRLRDESTKTFVSGGRDCVPKPSQCHELDVEYRGYDLKKIETQQIASYHICQEMCRATEGCHFWSWSSQTLSCHLKTDQAFRGRVEDELSVGYVSGPKRCWPGGASCWEYGVDFYGSDIRKIEDESVKSAALCQGLCKVQSFCEYWTWVTDTNSCYLKTSAAPSGRRQDSTTTGMISGPRECPAAQTDCFDLNIDYYGNDVQKVEDGSVATANECQWLCQRQPDCYFWTYLTDRRFCYLKNFSAAGTRVPQTSAISGPKNCYISGSGDSSTPDYCFETDVQYVGPALSISPIVTSAEDCQAACQSESFCTVFEFYVHTGKCVLKNISEAALQDPVTKISIPGITSGPKTCPQPLVPSPPASRDCFEVGTEYLGHDLAQVNSVLPPAASPTACQAFCAAEATCDYWTYNVSTSQCMLKDQHAPANATGNAYTVSGPKTCPSVSRV</sequence>
<accession>A0A2A9MEY2</accession>
<keyword evidence="3" id="KW-0732">Signal</keyword>
<evidence type="ECO:0000256" key="2">
    <source>
        <dbReference type="ARBA" id="ARBA00023157"/>
    </source>
</evidence>
<evidence type="ECO:0000259" key="4">
    <source>
        <dbReference type="PROSITE" id="PS50948"/>
    </source>
</evidence>
<dbReference type="EMBL" id="NWUJ01000004">
    <property type="protein sequence ID" value="PFH35764.1"/>
    <property type="molecule type" value="Genomic_DNA"/>
</dbReference>
<dbReference type="GO" id="GO:0005576">
    <property type="term" value="C:extracellular region"/>
    <property type="evidence" value="ECO:0007669"/>
    <property type="project" value="InterPro"/>
</dbReference>
<dbReference type="GO" id="GO:0006508">
    <property type="term" value="P:proteolysis"/>
    <property type="evidence" value="ECO:0007669"/>
    <property type="project" value="InterPro"/>
</dbReference>
<dbReference type="Gene3D" id="3.50.4.10">
    <property type="entry name" value="Hepatocyte Growth Factor"/>
    <property type="match status" value="15"/>
</dbReference>
<dbReference type="PROSITE" id="PS50948">
    <property type="entry name" value="PAN"/>
    <property type="match status" value="5"/>
</dbReference>
<dbReference type="OrthoDB" id="328076at2759"/>
<feature type="domain" description="Apple" evidence="4">
    <location>
        <begin position="126"/>
        <end position="207"/>
    </location>
</feature>
<dbReference type="Proteomes" id="UP000224006">
    <property type="component" value="Chromosome IV"/>
</dbReference>
<gene>
    <name evidence="5" type="ORF">BESB_054150</name>
</gene>
<dbReference type="GeneID" id="40310344"/>
<dbReference type="InterPro" id="IPR003609">
    <property type="entry name" value="Pan_app"/>
</dbReference>
<keyword evidence="2" id="KW-1015">Disulfide bond</keyword>
<dbReference type="SUPFAM" id="SSF57414">
    <property type="entry name" value="Hairpin loop containing domain-like"/>
    <property type="match status" value="15"/>
</dbReference>
<evidence type="ECO:0000313" key="6">
    <source>
        <dbReference type="Proteomes" id="UP000224006"/>
    </source>
</evidence>
<feature type="domain" description="Apple" evidence="4">
    <location>
        <begin position="1066"/>
        <end position="1138"/>
    </location>
</feature>
<feature type="domain" description="Apple" evidence="4">
    <location>
        <begin position="221"/>
        <end position="298"/>
    </location>
</feature>
<dbReference type="InterPro" id="IPR000177">
    <property type="entry name" value="Apple"/>
</dbReference>
<dbReference type="PANTHER" id="PTHR33946:SF4">
    <property type="entry name" value="COAGULATION FACTOR XI"/>
    <property type="match status" value="1"/>
</dbReference>
<dbReference type="VEuPathDB" id="ToxoDB:BESB_054150"/>
<evidence type="ECO:0000313" key="5">
    <source>
        <dbReference type="EMBL" id="PFH35764.1"/>
    </source>
</evidence>
<dbReference type="Pfam" id="PF00024">
    <property type="entry name" value="PAN_1"/>
    <property type="match status" value="3"/>
</dbReference>
<comment type="caution">
    <text evidence="5">The sequence shown here is derived from an EMBL/GenBank/DDBJ whole genome shotgun (WGS) entry which is preliminary data.</text>
</comment>
<evidence type="ECO:0000256" key="3">
    <source>
        <dbReference type="SAM" id="SignalP"/>
    </source>
</evidence>
<proteinExistence type="predicted"/>
<keyword evidence="6" id="KW-1185">Reference proteome</keyword>
<reference evidence="5 6" key="1">
    <citation type="submission" date="2017-09" db="EMBL/GenBank/DDBJ databases">
        <title>Genome sequencing of Besnoitia besnoiti strain Bb-Ger1.</title>
        <authorList>
            <person name="Schares G."/>
            <person name="Venepally P."/>
            <person name="Lorenzi H.A."/>
        </authorList>
    </citation>
    <scope>NUCLEOTIDE SEQUENCE [LARGE SCALE GENOMIC DNA]</scope>
    <source>
        <strain evidence="5 6">Bb-Ger1</strain>
    </source>
</reference>
<keyword evidence="1" id="KW-0677">Repeat</keyword>
<evidence type="ECO:0000256" key="1">
    <source>
        <dbReference type="ARBA" id="ARBA00022737"/>
    </source>
</evidence>
<dbReference type="CDD" id="cd01100">
    <property type="entry name" value="APPLE_Factor_XI_like"/>
    <property type="match status" value="4"/>
</dbReference>
<feature type="domain" description="Apple" evidence="4">
    <location>
        <begin position="1152"/>
        <end position="1227"/>
    </location>
</feature>
<dbReference type="SMART" id="SM00223">
    <property type="entry name" value="APPLE"/>
    <property type="match status" value="15"/>
</dbReference>
<organism evidence="5 6">
    <name type="scientific">Besnoitia besnoiti</name>
    <name type="common">Apicomplexan protozoan</name>
    <dbReference type="NCBI Taxonomy" id="94643"/>
    <lineage>
        <taxon>Eukaryota</taxon>
        <taxon>Sar</taxon>
        <taxon>Alveolata</taxon>
        <taxon>Apicomplexa</taxon>
        <taxon>Conoidasida</taxon>
        <taxon>Coccidia</taxon>
        <taxon>Eucoccidiorida</taxon>
        <taxon>Eimeriorina</taxon>
        <taxon>Sarcocystidae</taxon>
        <taxon>Besnoitia</taxon>
    </lineage>
</organism>
<feature type="chain" id="PRO_5012066532" evidence="3">
    <location>
        <begin position="24"/>
        <end position="1321"/>
    </location>
</feature>